<accession>A0A2S5CM86</accession>
<evidence type="ECO:0000313" key="2">
    <source>
        <dbReference type="Proteomes" id="UP000237423"/>
    </source>
</evidence>
<dbReference type="RefSeq" id="WP_146054558.1">
    <property type="nucleotide sequence ID" value="NZ_JAGVVN010000001.1"/>
</dbReference>
<proteinExistence type="predicted"/>
<comment type="caution">
    <text evidence="1">The sequence shown here is derived from an EMBL/GenBank/DDBJ whole genome shotgun (WGS) entry which is preliminary data.</text>
</comment>
<gene>
    <name evidence="1" type="ORF">AADEFJLK_02150</name>
</gene>
<dbReference type="Pfam" id="PF26541">
    <property type="entry name" value="MafI2"/>
    <property type="match status" value="1"/>
</dbReference>
<organism evidence="1 2">
    <name type="scientific">Methylovulum psychrotolerans</name>
    <dbReference type="NCBI Taxonomy" id="1704499"/>
    <lineage>
        <taxon>Bacteria</taxon>
        <taxon>Pseudomonadati</taxon>
        <taxon>Pseudomonadota</taxon>
        <taxon>Gammaproteobacteria</taxon>
        <taxon>Methylococcales</taxon>
        <taxon>Methylococcaceae</taxon>
        <taxon>Methylovulum</taxon>
    </lineage>
</organism>
<dbReference type="Proteomes" id="UP000237423">
    <property type="component" value="Unassembled WGS sequence"/>
</dbReference>
<dbReference type="EMBL" id="PGFZ01000004">
    <property type="protein sequence ID" value="POZ51930.1"/>
    <property type="molecule type" value="Genomic_DNA"/>
</dbReference>
<evidence type="ECO:0000313" key="1">
    <source>
        <dbReference type="EMBL" id="POZ51930.1"/>
    </source>
</evidence>
<dbReference type="AlphaFoldDB" id="A0A2S5CM86"/>
<name>A0A2S5CM86_9GAMM</name>
<sequence>MNYPMTLDEKNKITVMLMQALQGAISANFRMVAISLENPIWKLQFVLAEENAIDREEIEDIITEFDALLGRFVKYDVETLISNDKILATEPTTRIVFLRRED</sequence>
<protein>
    <submittedName>
        <fullName evidence="1">Uncharacterized protein</fullName>
    </submittedName>
</protein>
<dbReference type="InterPro" id="IPR058702">
    <property type="entry name" value="MafI2-like"/>
</dbReference>
<reference evidence="1 2" key="1">
    <citation type="submission" date="2017-11" db="EMBL/GenBank/DDBJ databases">
        <title>Draft Genome Sequence of Methylobacter psychrotolerans Sph1T, an Obligate Methanotroph from Low-Temperature Environments.</title>
        <authorList>
            <person name="Oshkin I.Y."/>
            <person name="Miroshnikov K."/>
            <person name="Belova S.E."/>
            <person name="Korzhenkov A."/>
            <person name="Toshchakov S.V."/>
            <person name="Dedysh S.N."/>
        </authorList>
    </citation>
    <scope>NUCLEOTIDE SEQUENCE [LARGE SCALE GENOMIC DNA]</scope>
    <source>
        <strain evidence="1 2">Sph1</strain>
    </source>
</reference>